<dbReference type="Proteomes" id="UP001170954">
    <property type="component" value="Unassembled WGS sequence"/>
</dbReference>
<dbReference type="RefSeq" id="WP_149525956.1">
    <property type="nucleotide sequence ID" value="NZ_CP030848.1"/>
</dbReference>
<dbReference type="InterPro" id="IPR008670">
    <property type="entry name" value="CoA_reduct_LuxC"/>
</dbReference>
<dbReference type="Pfam" id="PF05893">
    <property type="entry name" value="LuxC"/>
    <property type="match status" value="1"/>
</dbReference>
<keyword evidence="1" id="KW-0521">NADP</keyword>
<evidence type="ECO:0000313" key="3">
    <source>
        <dbReference type="Proteomes" id="UP001170954"/>
    </source>
</evidence>
<protein>
    <submittedName>
        <fullName evidence="2">Acyl-CoA reductase</fullName>
    </submittedName>
</protein>
<dbReference type="EMBL" id="JACAGK010000019">
    <property type="protein sequence ID" value="MDM1048261.1"/>
    <property type="molecule type" value="Genomic_DNA"/>
</dbReference>
<keyword evidence="3" id="KW-1185">Reference proteome</keyword>
<gene>
    <name evidence="2" type="ORF">HX018_08435</name>
</gene>
<evidence type="ECO:0000256" key="1">
    <source>
        <dbReference type="ARBA" id="ARBA00022857"/>
    </source>
</evidence>
<name>A0ABT7NM68_9SPHI</name>
<reference evidence="2" key="2">
    <citation type="journal article" date="2022" name="Sci. Total Environ.">
        <title>Prevalence, transmission, and molecular epidemiology of tet(X)-positive bacteria among humans, animals, and environmental niches in China: An epidemiological, and genomic-based study.</title>
        <authorList>
            <person name="Dong N."/>
            <person name="Zeng Y."/>
            <person name="Cai C."/>
            <person name="Sun C."/>
            <person name="Lu J."/>
            <person name="Liu C."/>
            <person name="Zhou H."/>
            <person name="Sun Q."/>
            <person name="Shu L."/>
            <person name="Wang H."/>
            <person name="Wang Y."/>
            <person name="Wang S."/>
            <person name="Wu C."/>
            <person name="Chan E.W."/>
            <person name="Chen G."/>
            <person name="Shen Z."/>
            <person name="Chen S."/>
            <person name="Zhang R."/>
        </authorList>
    </citation>
    <scope>NUCLEOTIDE SEQUENCE</scope>
    <source>
        <strain evidence="2">R1692</strain>
    </source>
</reference>
<sequence>MVREQRIQAFSQLGSFLASDDAAIQAVLDRVERLNPWYTSRYVAQQFKAFGAQLTEANLNAWLADFPDQETDKMVGLVLAGNLPLVGFHDILCVLITGFKAQIKTSSDDAGLTKFVLDKLVEIEPAFAARFAIVDILKDFDLVIATGSNNSARYFEHYFGKKPHIIRKNRNSIAVLSGEETDEQLKALGHDIFDFFGLGCRSVSKVFIPENYDVAKFFEAVESFNWIKDHFKYNNNYDFNKSIYLINKNQHFDNGFLLLKEDESMASPLAVVHYERYSSLDQVETYINKHELDIQCVTSAVDLNVGSPVFPLGSSQCPALDDYADGVNTLEFLRANQ</sequence>
<accession>A0ABT7NM68</accession>
<proteinExistence type="predicted"/>
<organism evidence="2 3">
    <name type="scientific">Sphingobacterium hotanense</name>
    <dbReference type="NCBI Taxonomy" id="649196"/>
    <lineage>
        <taxon>Bacteria</taxon>
        <taxon>Pseudomonadati</taxon>
        <taxon>Bacteroidota</taxon>
        <taxon>Sphingobacteriia</taxon>
        <taxon>Sphingobacteriales</taxon>
        <taxon>Sphingobacteriaceae</taxon>
        <taxon>Sphingobacterium</taxon>
    </lineage>
</organism>
<dbReference type="SUPFAM" id="SSF53720">
    <property type="entry name" value="ALDH-like"/>
    <property type="match status" value="1"/>
</dbReference>
<dbReference type="InterPro" id="IPR016161">
    <property type="entry name" value="Ald_DH/histidinol_DH"/>
</dbReference>
<comment type="caution">
    <text evidence="2">The sequence shown here is derived from an EMBL/GenBank/DDBJ whole genome shotgun (WGS) entry which is preliminary data.</text>
</comment>
<reference evidence="2" key="1">
    <citation type="submission" date="2020-06" db="EMBL/GenBank/DDBJ databases">
        <authorList>
            <person name="Dong N."/>
        </authorList>
    </citation>
    <scope>NUCLEOTIDE SEQUENCE</scope>
    <source>
        <strain evidence="2">R1692</strain>
    </source>
</reference>
<evidence type="ECO:0000313" key="2">
    <source>
        <dbReference type="EMBL" id="MDM1048261.1"/>
    </source>
</evidence>